<accession>A0ACB6ZQD8</accession>
<name>A0ACB6ZQD8_THEGA</name>
<comment type="caution">
    <text evidence="1">The sequence shown here is derived from an EMBL/GenBank/DDBJ whole genome shotgun (WGS) entry which is preliminary data.</text>
</comment>
<reference evidence="1" key="1">
    <citation type="submission" date="2019-10" db="EMBL/GenBank/DDBJ databases">
        <authorList>
            <consortium name="DOE Joint Genome Institute"/>
            <person name="Kuo A."/>
            <person name="Miyauchi S."/>
            <person name="Kiss E."/>
            <person name="Drula E."/>
            <person name="Kohler A."/>
            <person name="Sanchez-Garcia M."/>
            <person name="Andreopoulos B."/>
            <person name="Barry K.W."/>
            <person name="Bonito G."/>
            <person name="Buee M."/>
            <person name="Carver A."/>
            <person name="Chen C."/>
            <person name="Cichocki N."/>
            <person name="Clum A."/>
            <person name="Culley D."/>
            <person name="Crous P.W."/>
            <person name="Fauchery L."/>
            <person name="Girlanda M."/>
            <person name="Hayes R."/>
            <person name="Keri Z."/>
            <person name="Labutti K."/>
            <person name="Lipzen A."/>
            <person name="Lombard V."/>
            <person name="Magnuson J."/>
            <person name="Maillard F."/>
            <person name="Morin E."/>
            <person name="Murat C."/>
            <person name="Nolan M."/>
            <person name="Ohm R."/>
            <person name="Pangilinan J."/>
            <person name="Pereira M."/>
            <person name="Perotto S."/>
            <person name="Peter M."/>
            <person name="Riley R."/>
            <person name="Sitrit Y."/>
            <person name="Stielow B."/>
            <person name="Szollosi G."/>
            <person name="Zifcakova L."/>
            <person name="Stursova M."/>
            <person name="Spatafora J.W."/>
            <person name="Tedersoo L."/>
            <person name="Vaario L.-M."/>
            <person name="Yamada A."/>
            <person name="Yan M."/>
            <person name="Wang P."/>
            <person name="Xu J."/>
            <person name="Bruns T."/>
            <person name="Baldrian P."/>
            <person name="Vilgalys R."/>
            <person name="Henrissat B."/>
            <person name="Grigoriev I.V."/>
            <person name="Hibbett D."/>
            <person name="Nagy L.G."/>
            <person name="Martin F.M."/>
        </authorList>
    </citation>
    <scope>NUCLEOTIDE SEQUENCE</scope>
    <source>
        <strain evidence="1">P2</strain>
    </source>
</reference>
<organism evidence="1 2">
    <name type="scientific">Thelephora ganbajun</name>
    <name type="common">Ganba fungus</name>
    <dbReference type="NCBI Taxonomy" id="370292"/>
    <lineage>
        <taxon>Eukaryota</taxon>
        <taxon>Fungi</taxon>
        <taxon>Dikarya</taxon>
        <taxon>Basidiomycota</taxon>
        <taxon>Agaricomycotina</taxon>
        <taxon>Agaricomycetes</taxon>
        <taxon>Thelephorales</taxon>
        <taxon>Thelephoraceae</taxon>
        <taxon>Thelephora</taxon>
    </lineage>
</organism>
<evidence type="ECO:0000313" key="2">
    <source>
        <dbReference type="Proteomes" id="UP000886501"/>
    </source>
</evidence>
<proteinExistence type="predicted"/>
<dbReference type="Proteomes" id="UP000886501">
    <property type="component" value="Unassembled WGS sequence"/>
</dbReference>
<evidence type="ECO:0000313" key="1">
    <source>
        <dbReference type="EMBL" id="KAF9651970.1"/>
    </source>
</evidence>
<sequence length="239" mass="27126">MSRKSEQCGAPWASVGFVIQAWTSANILLAVYPLSTNLERHRDCHLQSPESLREAVVESYRTDPEFTLFGWNISALHRHDETSKNCELMVGACGNLTYGKAFSTEYPLSASPPGRCHSDDYLYFSLPVSFSRIKQAAVLVTLPYSSVPFLVDPPGMHLFVRFLAFCHWTYSRKRGPRWLEVQLRSLLVRVFWAMAAGLNSDKFIQTNRPRRPSPSSDKQRSALFRLSLVFCTPSANWIS</sequence>
<gene>
    <name evidence="1" type="ORF">BDM02DRAFT_321879</name>
</gene>
<reference evidence="1" key="2">
    <citation type="journal article" date="2020" name="Nat. Commun.">
        <title>Large-scale genome sequencing of mycorrhizal fungi provides insights into the early evolution of symbiotic traits.</title>
        <authorList>
            <person name="Miyauchi S."/>
            <person name="Kiss E."/>
            <person name="Kuo A."/>
            <person name="Drula E."/>
            <person name="Kohler A."/>
            <person name="Sanchez-Garcia M."/>
            <person name="Morin E."/>
            <person name="Andreopoulos B."/>
            <person name="Barry K.W."/>
            <person name="Bonito G."/>
            <person name="Buee M."/>
            <person name="Carver A."/>
            <person name="Chen C."/>
            <person name="Cichocki N."/>
            <person name="Clum A."/>
            <person name="Culley D."/>
            <person name="Crous P.W."/>
            <person name="Fauchery L."/>
            <person name="Girlanda M."/>
            <person name="Hayes R.D."/>
            <person name="Keri Z."/>
            <person name="LaButti K."/>
            <person name="Lipzen A."/>
            <person name="Lombard V."/>
            <person name="Magnuson J."/>
            <person name="Maillard F."/>
            <person name="Murat C."/>
            <person name="Nolan M."/>
            <person name="Ohm R.A."/>
            <person name="Pangilinan J."/>
            <person name="Pereira M.F."/>
            <person name="Perotto S."/>
            <person name="Peter M."/>
            <person name="Pfister S."/>
            <person name="Riley R."/>
            <person name="Sitrit Y."/>
            <person name="Stielow J.B."/>
            <person name="Szollosi G."/>
            <person name="Zifcakova L."/>
            <person name="Stursova M."/>
            <person name="Spatafora J.W."/>
            <person name="Tedersoo L."/>
            <person name="Vaario L.M."/>
            <person name="Yamada A."/>
            <person name="Yan M."/>
            <person name="Wang P."/>
            <person name="Xu J."/>
            <person name="Bruns T."/>
            <person name="Baldrian P."/>
            <person name="Vilgalys R."/>
            <person name="Dunand C."/>
            <person name="Henrissat B."/>
            <person name="Grigoriev I.V."/>
            <person name="Hibbett D."/>
            <person name="Nagy L.G."/>
            <person name="Martin F.M."/>
        </authorList>
    </citation>
    <scope>NUCLEOTIDE SEQUENCE</scope>
    <source>
        <strain evidence="1">P2</strain>
    </source>
</reference>
<keyword evidence="2" id="KW-1185">Reference proteome</keyword>
<protein>
    <submittedName>
        <fullName evidence="1">Uncharacterized protein</fullName>
    </submittedName>
</protein>
<dbReference type="EMBL" id="MU117971">
    <property type="protein sequence ID" value="KAF9651970.1"/>
    <property type="molecule type" value="Genomic_DNA"/>
</dbReference>